<protein>
    <submittedName>
        <fullName evidence="2">Uncharacterized protein</fullName>
    </submittedName>
</protein>
<organism evidence="2 3">
    <name type="scientific">Petrolisthes cinctipes</name>
    <name type="common">Flat porcelain crab</name>
    <dbReference type="NCBI Taxonomy" id="88211"/>
    <lineage>
        <taxon>Eukaryota</taxon>
        <taxon>Metazoa</taxon>
        <taxon>Ecdysozoa</taxon>
        <taxon>Arthropoda</taxon>
        <taxon>Crustacea</taxon>
        <taxon>Multicrustacea</taxon>
        <taxon>Malacostraca</taxon>
        <taxon>Eumalacostraca</taxon>
        <taxon>Eucarida</taxon>
        <taxon>Decapoda</taxon>
        <taxon>Pleocyemata</taxon>
        <taxon>Anomura</taxon>
        <taxon>Galatheoidea</taxon>
        <taxon>Porcellanidae</taxon>
        <taxon>Petrolisthes</taxon>
    </lineage>
</organism>
<evidence type="ECO:0000313" key="2">
    <source>
        <dbReference type="EMBL" id="KAK3892699.1"/>
    </source>
</evidence>
<proteinExistence type="predicted"/>
<dbReference type="Proteomes" id="UP001286313">
    <property type="component" value="Unassembled WGS sequence"/>
</dbReference>
<dbReference type="EMBL" id="JAWQEG010000249">
    <property type="protein sequence ID" value="KAK3892699.1"/>
    <property type="molecule type" value="Genomic_DNA"/>
</dbReference>
<evidence type="ECO:0000313" key="3">
    <source>
        <dbReference type="Proteomes" id="UP001286313"/>
    </source>
</evidence>
<evidence type="ECO:0000256" key="1">
    <source>
        <dbReference type="SAM" id="MobiDB-lite"/>
    </source>
</evidence>
<accession>A0AAE1GJA9</accession>
<dbReference type="AlphaFoldDB" id="A0AAE1GJA9"/>
<name>A0AAE1GJA9_PETCI</name>
<keyword evidence="3" id="KW-1185">Reference proteome</keyword>
<comment type="caution">
    <text evidence="2">The sequence shown here is derived from an EMBL/GenBank/DDBJ whole genome shotgun (WGS) entry which is preliminary data.</text>
</comment>
<gene>
    <name evidence="2" type="ORF">Pcinc_003491</name>
</gene>
<reference evidence="2" key="1">
    <citation type="submission" date="2023-10" db="EMBL/GenBank/DDBJ databases">
        <title>Genome assemblies of two species of porcelain crab, Petrolisthes cinctipes and Petrolisthes manimaculis (Anomura: Porcellanidae).</title>
        <authorList>
            <person name="Angst P."/>
        </authorList>
    </citation>
    <scope>NUCLEOTIDE SEQUENCE</scope>
    <source>
        <strain evidence="2">PB745_01</strain>
        <tissue evidence="2">Gill</tissue>
    </source>
</reference>
<feature type="region of interest" description="Disordered" evidence="1">
    <location>
        <begin position="82"/>
        <end position="102"/>
    </location>
</feature>
<sequence>MLKMVKPTRARTRTLETSLSFVPLTPYSYCNLNIDILASLNNYTMFNHSLLMTPSNCPLTLLSYHPLMMKLGRRPLTLLSRRPLTLPSCPPPPPAGAAQPEPLLSADRPLQQNADIDGTVMDLSLPDLQLTSLIGSTTTSPSSVVTRVPTLTQVDTQVGSPTYNTYDHDRLVGKVLKLERHIEIIVSSPQLSSHPNPNNISPSSNLYFDPGTNSTAYSNLRPNPSLSLASFSLMIITDSRTSLDHSSASWHSLIKTPSNSFTQIPKVVLLSDLNPLTPTP</sequence>